<dbReference type="PANTHER" id="PTHR32089:SF112">
    <property type="entry name" value="LYSOZYME-LIKE PROTEIN-RELATED"/>
    <property type="match status" value="1"/>
</dbReference>
<keyword evidence="3" id="KW-1133">Transmembrane helix</keyword>
<keyword evidence="3" id="KW-0472">Membrane</keyword>
<dbReference type="PANTHER" id="PTHR32089">
    <property type="entry name" value="METHYL-ACCEPTING CHEMOTAXIS PROTEIN MCPB"/>
    <property type="match status" value="1"/>
</dbReference>
<evidence type="ECO:0000313" key="6">
    <source>
        <dbReference type="Proteomes" id="UP000035036"/>
    </source>
</evidence>
<dbReference type="GO" id="GO:0016020">
    <property type="term" value="C:membrane"/>
    <property type="evidence" value="ECO:0007669"/>
    <property type="project" value="InterPro"/>
</dbReference>
<feature type="domain" description="Methyl-accepting transducer" evidence="4">
    <location>
        <begin position="204"/>
        <end position="430"/>
    </location>
</feature>
<gene>
    <name evidence="5" type="ORF">GSUB_15740</name>
</gene>
<dbReference type="Pfam" id="PF00015">
    <property type="entry name" value="MCPsignal"/>
    <property type="match status" value="1"/>
</dbReference>
<accession>A0A0B5FJZ5</accession>
<evidence type="ECO:0000313" key="5">
    <source>
        <dbReference type="EMBL" id="AJF07713.1"/>
    </source>
</evidence>
<dbReference type="GO" id="GO:0007165">
    <property type="term" value="P:signal transduction"/>
    <property type="evidence" value="ECO:0007669"/>
    <property type="project" value="UniProtKB-KW"/>
</dbReference>
<keyword evidence="6" id="KW-1185">Reference proteome</keyword>
<reference evidence="5 6" key="1">
    <citation type="journal article" date="2015" name="Genome Announc.">
        <title>Genomes of Geoalkalibacter ferrihydriticus Z-0531T and Geoalkalibacter subterraneus Red1T, Two Haloalkaliphilic Metal-Reducing Deltaproteobacteria.</title>
        <authorList>
            <person name="Badalamenti J.P."/>
            <person name="Krajmalnik-Brown R."/>
            <person name="Torres C.I."/>
            <person name="Bond D.R."/>
        </authorList>
    </citation>
    <scope>NUCLEOTIDE SEQUENCE [LARGE SCALE GENOMIC DNA]</scope>
    <source>
        <strain evidence="5 6">Red1</strain>
    </source>
</reference>
<dbReference type="EMBL" id="CP010311">
    <property type="protein sequence ID" value="AJF07713.1"/>
    <property type="molecule type" value="Genomic_DNA"/>
</dbReference>
<dbReference type="Gene3D" id="1.10.287.950">
    <property type="entry name" value="Methyl-accepting chemotaxis protein"/>
    <property type="match status" value="3"/>
</dbReference>
<dbReference type="AlphaFoldDB" id="A0A0B5FJZ5"/>
<dbReference type="RefSeq" id="WP_040201681.1">
    <property type="nucleotide sequence ID" value="NZ_CP010311.1"/>
</dbReference>
<proteinExistence type="predicted"/>
<evidence type="ECO:0000256" key="1">
    <source>
        <dbReference type="ARBA" id="ARBA00023224"/>
    </source>
</evidence>
<organism evidence="5 6">
    <name type="scientific">Geoalkalibacter subterraneus</name>
    <dbReference type="NCBI Taxonomy" id="483547"/>
    <lineage>
        <taxon>Bacteria</taxon>
        <taxon>Pseudomonadati</taxon>
        <taxon>Thermodesulfobacteriota</taxon>
        <taxon>Desulfuromonadia</taxon>
        <taxon>Desulfuromonadales</taxon>
        <taxon>Geoalkalibacteraceae</taxon>
        <taxon>Geoalkalibacter</taxon>
    </lineage>
</organism>
<protein>
    <recommendedName>
        <fullName evidence="4">Methyl-accepting transducer domain-containing protein</fullName>
    </recommendedName>
</protein>
<feature type="transmembrane region" description="Helical" evidence="3">
    <location>
        <begin position="46"/>
        <end position="66"/>
    </location>
</feature>
<dbReference type="PROSITE" id="PS50111">
    <property type="entry name" value="CHEMOTAXIS_TRANSDUC_2"/>
    <property type="match status" value="1"/>
</dbReference>
<feature type="transmembrane region" description="Helical" evidence="3">
    <location>
        <begin position="15"/>
        <end position="34"/>
    </location>
</feature>
<evidence type="ECO:0000259" key="4">
    <source>
        <dbReference type="PROSITE" id="PS50111"/>
    </source>
</evidence>
<dbReference type="HOGENOM" id="CLU_000445_99_0_7"/>
<evidence type="ECO:0000256" key="3">
    <source>
        <dbReference type="SAM" id="Phobius"/>
    </source>
</evidence>
<keyword evidence="1 2" id="KW-0807">Transducer</keyword>
<keyword evidence="3" id="KW-0812">Transmembrane</keyword>
<name>A0A0B5FJZ5_9BACT</name>
<dbReference type="SUPFAM" id="SSF58104">
    <property type="entry name" value="Methyl-accepting chemotaxis protein (MCP) signaling domain"/>
    <property type="match status" value="3"/>
</dbReference>
<evidence type="ECO:0000256" key="2">
    <source>
        <dbReference type="PROSITE-ProRule" id="PRU00284"/>
    </source>
</evidence>
<dbReference type="SMART" id="SM00283">
    <property type="entry name" value="MA"/>
    <property type="match status" value="1"/>
</dbReference>
<dbReference type="Proteomes" id="UP000035036">
    <property type="component" value="Chromosome"/>
</dbReference>
<sequence>MVTQRSQDLSYIKKVMLFTHATGLGAGVVFPFLARPLLGSVAYSPAFWALCLGMGYVVGALSFFFVRGTLKKQLRSQLQLLGNIAGTMEFSGGESVETLLLAEENAVERVQRLVGGTYGAVNELIPHFRTLADSTRYLSDRAREGLAAATASNKDVVGMMEKQQQVLEQLESLSHRSQDEAALSRELSASLEEMAGAMERTRVKFQETSRITEQMTTSIAKVQSQADEVISAVGNTTQDLDTLGDSLEKIRWGASSSSEAADRVKNDAREGLDVVKTSIEEMERIEEESLRATDAMKRLSVQTGEVAKIIEVIKELVSDTELLAFNAAIIAAKAGEEGKGFSVVAEEIRDLADRTTASAQDIHRIVRGISGDTREVTAAVDATAKRIATGKKLSISTGEALRKIMASAVDAAGASEQIARLTGEQNERAQGLLDQAGKNLNAVKSMAMAMQKQQSDLREIEAGVNDMKGASDQIARGMEEQVRANHEFDRSLNEREEQIKKVTESTRYQMEVSNKVSEHFGRSEERLRRNAEKAAGIIRSISEMERLTDELRALAEEFRL</sequence>
<dbReference type="STRING" id="483547.GSUB_15740"/>
<dbReference type="InterPro" id="IPR004089">
    <property type="entry name" value="MCPsignal_dom"/>
</dbReference>
<dbReference type="KEGG" id="gsb:GSUB_15740"/>
<dbReference type="OrthoDB" id="5400966at2"/>